<feature type="active site" evidence="3">
    <location>
        <position position="166"/>
    </location>
</feature>
<dbReference type="Gene3D" id="1.10.1040.10">
    <property type="entry name" value="N-(1-d-carboxylethyl)-l-norvaline Dehydrogenase, domain 2"/>
    <property type="match status" value="1"/>
</dbReference>
<dbReference type="InterPro" id="IPR006115">
    <property type="entry name" value="6PGDH_NADP-bd"/>
</dbReference>
<dbReference type="EMBL" id="BMCP01000002">
    <property type="protein sequence ID" value="GGE38498.1"/>
    <property type="molecule type" value="Genomic_DNA"/>
</dbReference>
<dbReference type="GO" id="GO:0051287">
    <property type="term" value="F:NAD binding"/>
    <property type="evidence" value="ECO:0007669"/>
    <property type="project" value="InterPro"/>
</dbReference>
<dbReference type="PROSITE" id="PS00895">
    <property type="entry name" value="3_HYDROXYISOBUT_DH"/>
    <property type="match status" value="1"/>
</dbReference>
<dbReference type="GO" id="GO:0016491">
    <property type="term" value="F:oxidoreductase activity"/>
    <property type="evidence" value="ECO:0007669"/>
    <property type="project" value="UniProtKB-KW"/>
</dbReference>
<dbReference type="Pfam" id="PF03446">
    <property type="entry name" value="NAD_binding_2"/>
    <property type="match status" value="1"/>
</dbReference>
<accession>A0A8J2VR98</accession>
<dbReference type="InterPro" id="IPR036291">
    <property type="entry name" value="NAD(P)-bd_dom_sf"/>
</dbReference>
<comment type="caution">
    <text evidence="6">The sequence shown here is derived from an EMBL/GenBank/DDBJ whole genome shotgun (WGS) entry which is preliminary data.</text>
</comment>
<gene>
    <name evidence="6" type="ORF">GCM10007276_14740</name>
</gene>
<dbReference type="AlphaFoldDB" id="A0A8J2VR98"/>
<keyword evidence="2" id="KW-0520">NAD</keyword>
<dbReference type="GO" id="GO:0016054">
    <property type="term" value="P:organic acid catabolic process"/>
    <property type="evidence" value="ECO:0007669"/>
    <property type="project" value="UniProtKB-ARBA"/>
</dbReference>
<name>A0A8J2VR98_9RHOB</name>
<feature type="domain" description="3-hydroxyisobutyrate dehydrogenase-like NAD-binding" evidence="5">
    <location>
        <begin position="162"/>
        <end position="277"/>
    </location>
</feature>
<dbReference type="GO" id="GO:0050661">
    <property type="term" value="F:NADP binding"/>
    <property type="evidence" value="ECO:0007669"/>
    <property type="project" value="InterPro"/>
</dbReference>
<evidence type="ECO:0000256" key="3">
    <source>
        <dbReference type="PIRSR" id="PIRSR000103-1"/>
    </source>
</evidence>
<dbReference type="InterPro" id="IPR051265">
    <property type="entry name" value="HIBADH-related_NP60_sf"/>
</dbReference>
<dbReference type="InterPro" id="IPR002204">
    <property type="entry name" value="3-OH-isobutyrate_DH-rel_CS"/>
</dbReference>
<dbReference type="InterPro" id="IPR008927">
    <property type="entry name" value="6-PGluconate_DH-like_C_sf"/>
</dbReference>
<dbReference type="RefSeq" id="WP_188409122.1">
    <property type="nucleotide sequence ID" value="NZ_BMCP01000002.1"/>
</dbReference>
<proteinExistence type="predicted"/>
<dbReference type="Pfam" id="PF14833">
    <property type="entry name" value="NAD_binding_11"/>
    <property type="match status" value="1"/>
</dbReference>
<dbReference type="InterPro" id="IPR015815">
    <property type="entry name" value="HIBADH-related"/>
</dbReference>
<dbReference type="Gene3D" id="3.40.50.720">
    <property type="entry name" value="NAD(P)-binding Rossmann-like Domain"/>
    <property type="match status" value="1"/>
</dbReference>
<dbReference type="PIRSF" id="PIRSF000103">
    <property type="entry name" value="HIBADH"/>
    <property type="match status" value="1"/>
</dbReference>
<reference evidence="6" key="2">
    <citation type="submission" date="2020-09" db="EMBL/GenBank/DDBJ databases">
        <authorList>
            <person name="Sun Q."/>
            <person name="Sedlacek I."/>
        </authorList>
    </citation>
    <scope>NUCLEOTIDE SEQUENCE</scope>
    <source>
        <strain evidence="6">CCM 7684</strain>
    </source>
</reference>
<dbReference type="InterPro" id="IPR029154">
    <property type="entry name" value="HIBADH-like_NADP-bd"/>
</dbReference>
<evidence type="ECO:0000256" key="2">
    <source>
        <dbReference type="ARBA" id="ARBA00023027"/>
    </source>
</evidence>
<dbReference type="InterPro" id="IPR013328">
    <property type="entry name" value="6PGD_dom2"/>
</dbReference>
<sequence>MHIGFIGLGKMGVAMARNLAKAGHRVSAWNRSPVTEVIDDVDLVASPAEAFQAEAVFTMLSDDASIRQVVLEADLLAHAPSGCVHVVTSTISTAFADELARAHEAAGVAYVSAPVFGRPDVAAAGALNVVAAGRPEAIARVEPLFDVIGQKTWVMGEDPKQANAAKIGGNMMISMAIEAMAEGLLLTGAHGVKPEAFLELMTGTLFGSRAYQSYAPKIASGDFTPGFRMTLGLKDLRLATEAAQAAGRPTPMLDAVATQMEGAVEAGLGDKDWSAVTAFTRGLKGA</sequence>
<keyword evidence="1" id="KW-0560">Oxidoreductase</keyword>
<evidence type="ECO:0000259" key="4">
    <source>
        <dbReference type="Pfam" id="PF03446"/>
    </source>
</evidence>
<protein>
    <submittedName>
        <fullName evidence="6">Oxidoreductase</fullName>
    </submittedName>
</protein>
<dbReference type="PANTHER" id="PTHR43580:SF2">
    <property type="entry name" value="CYTOKINE-LIKE NUCLEAR FACTOR N-PAC"/>
    <property type="match status" value="1"/>
</dbReference>
<evidence type="ECO:0000259" key="5">
    <source>
        <dbReference type="Pfam" id="PF14833"/>
    </source>
</evidence>
<organism evidence="6 7">
    <name type="scientific">Agaricicola taiwanensis</name>
    <dbReference type="NCBI Taxonomy" id="591372"/>
    <lineage>
        <taxon>Bacteria</taxon>
        <taxon>Pseudomonadati</taxon>
        <taxon>Pseudomonadota</taxon>
        <taxon>Alphaproteobacteria</taxon>
        <taxon>Rhodobacterales</taxon>
        <taxon>Paracoccaceae</taxon>
        <taxon>Agaricicola</taxon>
    </lineage>
</organism>
<dbReference type="SUPFAM" id="SSF48179">
    <property type="entry name" value="6-phosphogluconate dehydrogenase C-terminal domain-like"/>
    <property type="match status" value="1"/>
</dbReference>
<dbReference type="SUPFAM" id="SSF51735">
    <property type="entry name" value="NAD(P)-binding Rossmann-fold domains"/>
    <property type="match status" value="1"/>
</dbReference>
<keyword evidence="7" id="KW-1185">Reference proteome</keyword>
<evidence type="ECO:0000256" key="1">
    <source>
        <dbReference type="ARBA" id="ARBA00023002"/>
    </source>
</evidence>
<dbReference type="Proteomes" id="UP000602745">
    <property type="component" value="Unassembled WGS sequence"/>
</dbReference>
<reference evidence="6" key="1">
    <citation type="journal article" date="2014" name="Int. J. Syst. Evol. Microbiol.">
        <title>Complete genome sequence of Corynebacterium casei LMG S-19264T (=DSM 44701T), isolated from a smear-ripened cheese.</title>
        <authorList>
            <consortium name="US DOE Joint Genome Institute (JGI-PGF)"/>
            <person name="Walter F."/>
            <person name="Albersmeier A."/>
            <person name="Kalinowski J."/>
            <person name="Ruckert C."/>
        </authorList>
    </citation>
    <scope>NUCLEOTIDE SEQUENCE</scope>
    <source>
        <strain evidence="6">CCM 7684</strain>
    </source>
</reference>
<feature type="domain" description="6-phosphogluconate dehydrogenase NADP-binding" evidence="4">
    <location>
        <begin position="3"/>
        <end position="156"/>
    </location>
</feature>
<evidence type="ECO:0000313" key="6">
    <source>
        <dbReference type="EMBL" id="GGE38498.1"/>
    </source>
</evidence>
<dbReference type="PANTHER" id="PTHR43580">
    <property type="entry name" value="OXIDOREDUCTASE GLYR1-RELATED"/>
    <property type="match status" value="1"/>
</dbReference>
<evidence type="ECO:0000313" key="7">
    <source>
        <dbReference type="Proteomes" id="UP000602745"/>
    </source>
</evidence>